<evidence type="ECO:0000313" key="6">
    <source>
        <dbReference type="EMBL" id="MFC3302954.1"/>
    </source>
</evidence>
<dbReference type="PANTHER" id="PTHR37326">
    <property type="entry name" value="BLL3975 PROTEIN"/>
    <property type="match status" value="1"/>
</dbReference>
<dbReference type="CDD" id="cd06250">
    <property type="entry name" value="M14_PaAOTO_like"/>
    <property type="match status" value="1"/>
</dbReference>
<gene>
    <name evidence="6" type="ORF">ACFONP_09445</name>
</gene>
<evidence type="ECO:0000256" key="2">
    <source>
        <dbReference type="ARBA" id="ARBA00022723"/>
    </source>
</evidence>
<dbReference type="EC" id="3.5.1.-" evidence="6"/>
<keyword evidence="3 6" id="KW-0378">Hydrolase</keyword>
<feature type="domain" description="Succinylglutamate desuccinylase/Aspartoacylase catalytic" evidence="5">
    <location>
        <begin position="44"/>
        <end position="120"/>
    </location>
</feature>
<name>A0ABV7MBW0_9PROT</name>
<keyword evidence="4" id="KW-0862">Zinc</keyword>
<dbReference type="GO" id="GO:0016787">
    <property type="term" value="F:hydrolase activity"/>
    <property type="evidence" value="ECO:0007669"/>
    <property type="project" value="UniProtKB-KW"/>
</dbReference>
<dbReference type="SUPFAM" id="SSF53187">
    <property type="entry name" value="Zn-dependent exopeptidases"/>
    <property type="match status" value="1"/>
</dbReference>
<proteinExistence type="predicted"/>
<dbReference type="Gene3D" id="3.40.630.10">
    <property type="entry name" value="Zn peptidases"/>
    <property type="match status" value="1"/>
</dbReference>
<evidence type="ECO:0000259" key="5">
    <source>
        <dbReference type="Pfam" id="PF24827"/>
    </source>
</evidence>
<keyword evidence="7" id="KW-1185">Reference proteome</keyword>
<dbReference type="EMBL" id="JBHRVA010000003">
    <property type="protein sequence ID" value="MFC3302954.1"/>
    <property type="molecule type" value="Genomic_DNA"/>
</dbReference>
<dbReference type="InterPro" id="IPR055438">
    <property type="entry name" value="AstE_AspA_cat"/>
</dbReference>
<evidence type="ECO:0000256" key="3">
    <source>
        <dbReference type="ARBA" id="ARBA00022801"/>
    </source>
</evidence>
<comment type="caution">
    <text evidence="6">The sequence shown here is derived from an EMBL/GenBank/DDBJ whole genome shotgun (WGS) entry which is preliminary data.</text>
</comment>
<organism evidence="6 7">
    <name type="scientific">Parvularcula lutaonensis</name>
    <dbReference type="NCBI Taxonomy" id="491923"/>
    <lineage>
        <taxon>Bacteria</taxon>
        <taxon>Pseudomonadati</taxon>
        <taxon>Pseudomonadota</taxon>
        <taxon>Alphaproteobacteria</taxon>
        <taxon>Parvularculales</taxon>
        <taxon>Parvularculaceae</taxon>
        <taxon>Parvularcula</taxon>
    </lineage>
</organism>
<keyword evidence="2" id="KW-0479">Metal-binding</keyword>
<evidence type="ECO:0000256" key="4">
    <source>
        <dbReference type="ARBA" id="ARBA00022833"/>
    </source>
</evidence>
<dbReference type="Pfam" id="PF24827">
    <property type="entry name" value="AstE_AspA_cat"/>
    <property type="match status" value="1"/>
</dbReference>
<protein>
    <submittedName>
        <fullName evidence="6">Succinylglutamate desuccinylase/aspartoacylase family protein</fullName>
        <ecNumber evidence="6">3.5.1.-</ecNumber>
    </submittedName>
</protein>
<dbReference type="InterPro" id="IPR053138">
    <property type="entry name" value="N-alpha-Ac-DABA_deacetylase"/>
</dbReference>
<sequence length="386" mass="42325">MIEIVEREQLSDCVTRELVKLPPAGSRTYAPIEIFRFGTPGARPKAYLQAGLHADELPGMLVLRKLRETLADHAGRGEILGEIVLIPVCNPIGLSQVKGGYLVGRVEQETDRNFNRGFPDLCALVKEKVEGKLGDDPVANVDTIRHAMRKKTAKLEPDGAFGTMQQLLIHEACDADIVLDVHADNEALLHLYTGLANWPDAEDLAAELDARAVLLSDESGGEPFDEACGYAWVKLQKAFPDVPIPQGCLSATVELRSNNHVTHEDSDRDMRALTRFLMRRGLIKGEAGSLPRLLCEATPLRAMQQLRAPAEGLVVYRARLGDTVRKGDILAEIVPPKGGEPAFVEAVTDGILFARHDQRWAWENKVIGKVAGSALLEERKGNLLTD</sequence>
<accession>A0ABV7MBW0</accession>
<dbReference type="Proteomes" id="UP001595607">
    <property type="component" value="Unassembled WGS sequence"/>
</dbReference>
<dbReference type="RefSeq" id="WP_189575041.1">
    <property type="nucleotide sequence ID" value="NZ_BMXU01000002.1"/>
</dbReference>
<evidence type="ECO:0000313" key="7">
    <source>
        <dbReference type="Proteomes" id="UP001595607"/>
    </source>
</evidence>
<evidence type="ECO:0000256" key="1">
    <source>
        <dbReference type="ARBA" id="ARBA00001947"/>
    </source>
</evidence>
<dbReference type="PANTHER" id="PTHR37326:SF1">
    <property type="entry name" value="BLL3975 PROTEIN"/>
    <property type="match status" value="1"/>
</dbReference>
<comment type="cofactor">
    <cofactor evidence="1">
        <name>Zn(2+)</name>
        <dbReference type="ChEBI" id="CHEBI:29105"/>
    </cofactor>
</comment>
<reference evidence="7" key="1">
    <citation type="journal article" date="2019" name="Int. J. Syst. Evol. Microbiol.">
        <title>The Global Catalogue of Microorganisms (GCM) 10K type strain sequencing project: providing services to taxonomists for standard genome sequencing and annotation.</title>
        <authorList>
            <consortium name="The Broad Institute Genomics Platform"/>
            <consortium name="The Broad Institute Genome Sequencing Center for Infectious Disease"/>
            <person name="Wu L."/>
            <person name="Ma J."/>
        </authorList>
    </citation>
    <scope>NUCLEOTIDE SEQUENCE [LARGE SCALE GENOMIC DNA]</scope>
    <source>
        <strain evidence="7">KCTC 22245</strain>
    </source>
</reference>